<dbReference type="CDD" id="cd12916">
    <property type="entry name" value="VKOR_1"/>
    <property type="match status" value="1"/>
</dbReference>
<dbReference type="PANTHER" id="PTHR34573">
    <property type="entry name" value="VKC DOMAIN-CONTAINING PROTEIN"/>
    <property type="match status" value="1"/>
</dbReference>
<dbReference type="Pfam" id="PF07884">
    <property type="entry name" value="VKOR"/>
    <property type="match status" value="1"/>
</dbReference>
<dbReference type="SMART" id="SM00756">
    <property type="entry name" value="VKc"/>
    <property type="match status" value="1"/>
</dbReference>
<keyword evidence="4" id="KW-0874">Quinone</keyword>
<evidence type="ECO:0000256" key="2">
    <source>
        <dbReference type="ARBA" id="ARBA00006214"/>
    </source>
</evidence>
<feature type="transmembrane region" description="Helical" evidence="10">
    <location>
        <begin position="123"/>
        <end position="146"/>
    </location>
</feature>
<dbReference type="GO" id="GO:0016020">
    <property type="term" value="C:membrane"/>
    <property type="evidence" value="ECO:0007669"/>
    <property type="project" value="UniProtKB-SubCell"/>
</dbReference>
<evidence type="ECO:0000313" key="12">
    <source>
        <dbReference type="EMBL" id="CAA9406454.1"/>
    </source>
</evidence>
<feature type="transmembrane region" description="Helical" evidence="10">
    <location>
        <begin position="20"/>
        <end position="40"/>
    </location>
</feature>
<dbReference type="InterPro" id="IPR044698">
    <property type="entry name" value="VKOR/LTO1"/>
</dbReference>
<keyword evidence="5 10" id="KW-1133">Transmembrane helix</keyword>
<evidence type="ECO:0000256" key="7">
    <source>
        <dbReference type="ARBA" id="ARBA00023136"/>
    </source>
</evidence>
<gene>
    <name evidence="12" type="ORF">AVDCRST_MAG74-1972</name>
</gene>
<accession>A0A6J4PBP1</accession>
<evidence type="ECO:0000259" key="11">
    <source>
        <dbReference type="SMART" id="SM00756"/>
    </source>
</evidence>
<keyword evidence="8" id="KW-1015">Disulfide bond</keyword>
<dbReference type="PANTHER" id="PTHR34573:SF1">
    <property type="entry name" value="VITAMIN K EPOXIDE REDUCTASE DOMAIN-CONTAINING PROTEIN"/>
    <property type="match status" value="1"/>
</dbReference>
<reference evidence="12" key="1">
    <citation type="submission" date="2020-02" db="EMBL/GenBank/DDBJ databases">
        <authorList>
            <person name="Meier V. D."/>
        </authorList>
    </citation>
    <scope>NUCLEOTIDE SEQUENCE</scope>
    <source>
        <strain evidence="12">AVDCRST_MAG74</strain>
    </source>
</reference>
<proteinExistence type="inferred from homology"/>
<dbReference type="EMBL" id="CADCUR010000174">
    <property type="protein sequence ID" value="CAA9406454.1"/>
    <property type="molecule type" value="Genomic_DNA"/>
</dbReference>
<keyword evidence="7 10" id="KW-0472">Membrane</keyword>
<feature type="transmembrane region" description="Helical" evidence="10">
    <location>
        <begin position="70"/>
        <end position="90"/>
    </location>
</feature>
<dbReference type="InterPro" id="IPR038354">
    <property type="entry name" value="VKOR_sf"/>
</dbReference>
<dbReference type="InterPro" id="IPR012932">
    <property type="entry name" value="VKOR"/>
</dbReference>
<evidence type="ECO:0000256" key="9">
    <source>
        <dbReference type="ARBA" id="ARBA00023284"/>
    </source>
</evidence>
<evidence type="ECO:0000256" key="8">
    <source>
        <dbReference type="ARBA" id="ARBA00023157"/>
    </source>
</evidence>
<evidence type="ECO:0000256" key="10">
    <source>
        <dbReference type="SAM" id="Phobius"/>
    </source>
</evidence>
<evidence type="ECO:0000256" key="5">
    <source>
        <dbReference type="ARBA" id="ARBA00022989"/>
    </source>
</evidence>
<organism evidence="12">
    <name type="scientific">uncultured Pyrinomonadaceae bacterium</name>
    <dbReference type="NCBI Taxonomy" id="2283094"/>
    <lineage>
        <taxon>Bacteria</taxon>
        <taxon>Pseudomonadati</taxon>
        <taxon>Acidobacteriota</taxon>
        <taxon>Blastocatellia</taxon>
        <taxon>Blastocatellales</taxon>
        <taxon>Pyrinomonadaceae</taxon>
        <taxon>environmental samples</taxon>
    </lineage>
</organism>
<comment type="similarity">
    <text evidence="2">Belongs to the VKOR family.</text>
</comment>
<protein>
    <recommendedName>
        <fullName evidence="11">Vitamin K epoxide reductase domain-containing protein</fullName>
    </recommendedName>
</protein>
<comment type="subcellular location">
    <subcellularLocation>
        <location evidence="1">Membrane</location>
        <topology evidence="1">Multi-pass membrane protein</topology>
    </subcellularLocation>
</comment>
<feature type="domain" description="Vitamin K epoxide reductase" evidence="11">
    <location>
        <begin position="17"/>
        <end position="148"/>
    </location>
</feature>
<name>A0A6J4PBP1_9BACT</name>
<keyword evidence="3 10" id="KW-0812">Transmembrane</keyword>
<feature type="transmembrane region" description="Helical" evidence="10">
    <location>
        <begin position="97"/>
        <end position="117"/>
    </location>
</feature>
<sequence>MSSIRELDIIDEPNNTVAKLPLLAAVVALAGLADAIYLTIKHFTGEAVPCSIVEGCEQVLTSSYAEIGGVPLAVFGAAAYFVAFSLAILTAFGNRSLWTLFGGQVSLMLIFTAWLVYLQAFVIEAFCQFCLLSAAVTLVLFIIYFVSKLPRFR</sequence>
<evidence type="ECO:0000256" key="6">
    <source>
        <dbReference type="ARBA" id="ARBA00023002"/>
    </source>
</evidence>
<dbReference type="AlphaFoldDB" id="A0A6J4PBP1"/>
<keyword evidence="6" id="KW-0560">Oxidoreductase</keyword>
<evidence type="ECO:0000256" key="4">
    <source>
        <dbReference type="ARBA" id="ARBA00022719"/>
    </source>
</evidence>
<evidence type="ECO:0000256" key="3">
    <source>
        <dbReference type="ARBA" id="ARBA00022692"/>
    </source>
</evidence>
<dbReference type="GO" id="GO:0016491">
    <property type="term" value="F:oxidoreductase activity"/>
    <property type="evidence" value="ECO:0007669"/>
    <property type="project" value="UniProtKB-KW"/>
</dbReference>
<evidence type="ECO:0000256" key="1">
    <source>
        <dbReference type="ARBA" id="ARBA00004141"/>
    </source>
</evidence>
<dbReference type="GO" id="GO:0048038">
    <property type="term" value="F:quinone binding"/>
    <property type="evidence" value="ECO:0007669"/>
    <property type="project" value="UniProtKB-KW"/>
</dbReference>
<dbReference type="Gene3D" id="1.20.1440.130">
    <property type="entry name" value="VKOR domain"/>
    <property type="match status" value="1"/>
</dbReference>
<keyword evidence="9" id="KW-0676">Redox-active center</keyword>